<dbReference type="KEGG" id="ahg:AHOG_13080"/>
<dbReference type="SUPFAM" id="SSF55846">
    <property type="entry name" value="N-acetylmuramoyl-L-alanine amidase-like"/>
    <property type="match status" value="1"/>
</dbReference>
<dbReference type="PANTHER" id="PTHR11022:SF41">
    <property type="entry name" value="PEPTIDOGLYCAN-RECOGNITION PROTEIN LC-RELATED"/>
    <property type="match status" value="1"/>
</dbReference>
<gene>
    <name evidence="2" type="ORF">AHOG_13080</name>
</gene>
<dbReference type="GO" id="GO:0008270">
    <property type="term" value="F:zinc ion binding"/>
    <property type="evidence" value="ECO:0007669"/>
    <property type="project" value="InterPro"/>
</dbReference>
<organism evidence="2 3">
    <name type="scientific">Actinoalloteichus hoggarensis</name>
    <dbReference type="NCBI Taxonomy" id="1470176"/>
    <lineage>
        <taxon>Bacteria</taxon>
        <taxon>Bacillati</taxon>
        <taxon>Actinomycetota</taxon>
        <taxon>Actinomycetes</taxon>
        <taxon>Pseudonocardiales</taxon>
        <taxon>Pseudonocardiaceae</taxon>
        <taxon>Actinoalloteichus</taxon>
    </lineage>
</organism>
<dbReference type="EMBL" id="CP022521">
    <property type="protein sequence ID" value="ASO20259.1"/>
    <property type="molecule type" value="Genomic_DNA"/>
</dbReference>
<evidence type="ECO:0000313" key="3">
    <source>
        <dbReference type="Proteomes" id="UP000204221"/>
    </source>
</evidence>
<dbReference type="GO" id="GO:0008745">
    <property type="term" value="F:N-acetylmuramoyl-L-alanine amidase activity"/>
    <property type="evidence" value="ECO:0007669"/>
    <property type="project" value="InterPro"/>
</dbReference>
<dbReference type="Proteomes" id="UP000204221">
    <property type="component" value="Chromosome"/>
</dbReference>
<dbReference type="OrthoDB" id="5178799at2"/>
<evidence type="ECO:0000256" key="1">
    <source>
        <dbReference type="ARBA" id="ARBA00007553"/>
    </source>
</evidence>
<accession>A0A221W3N5</accession>
<dbReference type="PANTHER" id="PTHR11022">
    <property type="entry name" value="PEPTIDOGLYCAN RECOGNITION PROTEIN"/>
    <property type="match status" value="1"/>
</dbReference>
<dbReference type="InterPro" id="IPR002502">
    <property type="entry name" value="Amidase_domain"/>
</dbReference>
<keyword evidence="3" id="KW-1185">Reference proteome</keyword>
<dbReference type="GO" id="GO:0009253">
    <property type="term" value="P:peptidoglycan catabolic process"/>
    <property type="evidence" value="ECO:0007669"/>
    <property type="project" value="InterPro"/>
</dbReference>
<dbReference type="Gene3D" id="3.40.80.10">
    <property type="entry name" value="Peptidoglycan recognition protein-like"/>
    <property type="match status" value="1"/>
</dbReference>
<dbReference type="SMART" id="SM00644">
    <property type="entry name" value="Ami_2"/>
    <property type="match status" value="1"/>
</dbReference>
<dbReference type="RefSeq" id="WP_093941622.1">
    <property type="nucleotide sequence ID" value="NZ_CP022521.1"/>
</dbReference>
<dbReference type="AlphaFoldDB" id="A0A221W3N5"/>
<dbReference type="SMART" id="SM00701">
    <property type="entry name" value="PGRP"/>
    <property type="match status" value="1"/>
</dbReference>
<dbReference type="Pfam" id="PF01510">
    <property type="entry name" value="Amidase_2"/>
    <property type="match status" value="1"/>
</dbReference>
<dbReference type="InterPro" id="IPR015510">
    <property type="entry name" value="PGRP"/>
</dbReference>
<protein>
    <submittedName>
        <fullName evidence="2">N-acetylmuramoyl-L-alanine amidase</fullName>
    </submittedName>
</protein>
<dbReference type="CDD" id="cd06583">
    <property type="entry name" value="PGRP"/>
    <property type="match status" value="1"/>
</dbReference>
<proteinExistence type="inferred from homology"/>
<dbReference type="InterPro" id="IPR036505">
    <property type="entry name" value="Amidase/PGRP_sf"/>
</dbReference>
<reference evidence="2 3" key="1">
    <citation type="submission" date="2017-07" db="EMBL/GenBank/DDBJ databases">
        <title>Complete genome sequence of Actinoalloteichus hoggarensis DSM 45943, type strain of Actinoalloteichus hoggarensis.</title>
        <authorList>
            <person name="Ruckert C."/>
            <person name="Nouioui I."/>
            <person name="Willmese J."/>
            <person name="van Wezel G."/>
            <person name="Klenk H.-P."/>
            <person name="Kalinowski J."/>
            <person name="Zotchev S.B."/>
        </authorList>
    </citation>
    <scope>NUCLEOTIDE SEQUENCE [LARGE SCALE GENOMIC DNA]</scope>
    <source>
        <strain evidence="2 3">DSM 45943</strain>
    </source>
</reference>
<sequence length="289" mass="31320">MEIISRAAWGARHPDGFRAAPLPAQEVWLHHSVTSGTGPAAVRALEDVGQSRFGGGISYTFAIDSTGAIYQGHSVDRQGAHTGGRNDISRAICLIGNYETQEMTQGQVRAVAWLLRHGTARGWWRRDQLDGGHRDAPGASTACPGRHAHARIGEINRLAASDDDLEDDMTPDEHKALFEVRDTLRQGLANSHPPGEVWLVLTEIRNRMNRLYQDLTPGQSGQKYPGDTYLQIVALRKQVDVLTAMVAELGTANSEVDADDLVARIRTALTEDSAVAAADVSANENARAS</sequence>
<comment type="similarity">
    <text evidence="1">Belongs to the N-acetylmuramoyl-L-alanine amidase 2 family.</text>
</comment>
<dbReference type="InterPro" id="IPR006619">
    <property type="entry name" value="PGRP_domain_met/bac"/>
</dbReference>
<name>A0A221W3N5_9PSEU</name>
<evidence type="ECO:0000313" key="2">
    <source>
        <dbReference type="EMBL" id="ASO20259.1"/>
    </source>
</evidence>